<name>A0A1I6GFL9_9RHOB</name>
<feature type="signal peptide" evidence="1">
    <location>
        <begin position="1"/>
        <end position="18"/>
    </location>
</feature>
<dbReference type="STRING" id="390270.SAMN04488005_1568"/>
<gene>
    <name evidence="1" type="primary">lptD</name>
    <name evidence="3" type="ORF">SAMN04488005_1568</name>
</gene>
<dbReference type="InterPro" id="IPR007543">
    <property type="entry name" value="LptD_C"/>
</dbReference>
<keyword evidence="1" id="KW-0472">Membrane</keyword>
<dbReference type="EMBL" id="FOYP01000001">
    <property type="protein sequence ID" value="SFR40877.1"/>
    <property type="molecule type" value="Genomic_DNA"/>
</dbReference>
<dbReference type="Proteomes" id="UP000199478">
    <property type="component" value="Unassembled WGS sequence"/>
</dbReference>
<comment type="similarity">
    <text evidence="1">Belongs to the LptD family.</text>
</comment>
<comment type="subcellular location">
    <subcellularLocation>
        <location evidence="1">Cell outer membrane</location>
    </subcellularLocation>
</comment>
<comment type="subunit">
    <text evidence="1">Component of the lipopolysaccharide transport and assembly complex.</text>
</comment>
<keyword evidence="1" id="KW-0732">Signal</keyword>
<keyword evidence="4" id="KW-1185">Reference proteome</keyword>
<reference evidence="4" key="1">
    <citation type="submission" date="2016-10" db="EMBL/GenBank/DDBJ databases">
        <authorList>
            <person name="Varghese N."/>
            <person name="Submissions S."/>
        </authorList>
    </citation>
    <scope>NUCLEOTIDE SEQUENCE [LARGE SCALE GENOMIC DNA]</scope>
    <source>
        <strain evidence="4">DSM 26879</strain>
    </source>
</reference>
<evidence type="ECO:0000313" key="3">
    <source>
        <dbReference type="EMBL" id="SFR40877.1"/>
    </source>
</evidence>
<evidence type="ECO:0000259" key="2">
    <source>
        <dbReference type="Pfam" id="PF04453"/>
    </source>
</evidence>
<keyword evidence="1" id="KW-0998">Cell outer membrane</keyword>
<dbReference type="AlphaFoldDB" id="A0A1I6GFL9"/>
<feature type="domain" description="LptD C-terminal" evidence="2">
    <location>
        <begin position="263"/>
        <end position="624"/>
    </location>
</feature>
<evidence type="ECO:0000313" key="4">
    <source>
        <dbReference type="Proteomes" id="UP000199478"/>
    </source>
</evidence>
<organism evidence="3 4">
    <name type="scientific">Yoonia tamlensis</name>
    <dbReference type="NCBI Taxonomy" id="390270"/>
    <lineage>
        <taxon>Bacteria</taxon>
        <taxon>Pseudomonadati</taxon>
        <taxon>Pseudomonadota</taxon>
        <taxon>Alphaproteobacteria</taxon>
        <taxon>Rhodobacterales</taxon>
        <taxon>Paracoccaceae</taxon>
        <taxon>Yoonia</taxon>
    </lineage>
</organism>
<comment type="caution">
    <text evidence="1">Lacks conserved residue(s) required for the propagation of feature annotation.</text>
</comment>
<protein>
    <recommendedName>
        <fullName evidence="1">LPS-assembly protein LptD</fullName>
    </recommendedName>
</protein>
<dbReference type="GO" id="GO:0043165">
    <property type="term" value="P:Gram-negative-bacterium-type cell outer membrane assembly"/>
    <property type="evidence" value="ECO:0007669"/>
    <property type="project" value="UniProtKB-UniRule"/>
</dbReference>
<dbReference type="GO" id="GO:0015920">
    <property type="term" value="P:lipopolysaccharide transport"/>
    <property type="evidence" value="ECO:0007669"/>
    <property type="project" value="InterPro"/>
</dbReference>
<dbReference type="OrthoDB" id="9760225at2"/>
<sequence precursor="true">MRLIAILLLLVLPQTGLAQGAASLIADQVRLTTDQQLIASGNIEVLYDGTRLTATQITYDRASDRLSIVGPIVIQLADGTVVLADSGALDPTLENGILRGARIVLDQQLQLAANQVDRIDGRYSQLYRTVASSCQVCADQAPLWSIRAQRVVHDSVEQQLYFENATLFIRNAPVFWLPMMRLPDPSLERATGFLIPRQRNNTQLGFGIKVPYFITLGDHRDLTLTPYVSAETRTLELIYRQAFRNGNLRIQGAASDDTLEDDNRSYVFAQGAFELSGGYQLDFDIEAVSDTAYLQDYGYSSKDRLDSAISVTRATPDSLQQVHLTYYQTLRDDESNASLPPLVADAQYETRQPARWGGTLTYGASIDSAYRYSSTDGDAGRDVTRVGGFGSWEESRILSGGFVAQTKLSLRADYYAVQDDSSYAAGAVQVVPSSQVTLRWPLAAYSDSGAAHLLTPVVSLAWADAYGDTPPNEDSTRSELDRGNLFDLSRFTGEDAVETGGQMAVGLTYTRIGSAGLDTTLAFGRILRSEAQEDFTSASGLDGLQSDWLVAGQIAGNNGFLFDARALFDDRDGLTVADARIAWQNTRVSLAAHYIWQSADAAENLTSTVSEWTVDAGVVLSDRWRVELDGRYDIAADSPVSAGIVLGWQNECVKIDVSASRSYTSSTTVDPSTTFGLSGSLTGFSAGRSAAGRATSCRN</sequence>
<evidence type="ECO:0000256" key="1">
    <source>
        <dbReference type="HAMAP-Rule" id="MF_01411"/>
    </source>
</evidence>
<feature type="chain" id="PRO_5011803669" description="LPS-assembly protein LptD" evidence="1">
    <location>
        <begin position="19"/>
        <end position="699"/>
    </location>
</feature>
<comment type="function">
    <text evidence="1">Involved in the assembly of lipopolysaccharide (LPS) at the surface of the outer membrane.</text>
</comment>
<dbReference type="PANTHER" id="PTHR30189:SF1">
    <property type="entry name" value="LPS-ASSEMBLY PROTEIN LPTD"/>
    <property type="match status" value="1"/>
</dbReference>
<dbReference type="InterPro" id="IPR020889">
    <property type="entry name" value="LipoPS_assembly_LptD"/>
</dbReference>
<accession>A0A1I6GFL9</accession>
<dbReference type="HAMAP" id="MF_01411">
    <property type="entry name" value="LPS_assembly_LptD"/>
    <property type="match status" value="1"/>
</dbReference>
<dbReference type="PANTHER" id="PTHR30189">
    <property type="entry name" value="LPS-ASSEMBLY PROTEIN"/>
    <property type="match status" value="1"/>
</dbReference>
<dbReference type="GO" id="GO:1990351">
    <property type="term" value="C:transporter complex"/>
    <property type="evidence" value="ECO:0007669"/>
    <property type="project" value="TreeGrafter"/>
</dbReference>
<dbReference type="GO" id="GO:0009279">
    <property type="term" value="C:cell outer membrane"/>
    <property type="evidence" value="ECO:0007669"/>
    <property type="project" value="UniProtKB-SubCell"/>
</dbReference>
<dbReference type="InterPro" id="IPR050218">
    <property type="entry name" value="LptD"/>
</dbReference>
<dbReference type="RefSeq" id="WP_090198540.1">
    <property type="nucleotide sequence ID" value="NZ_FOYP01000001.1"/>
</dbReference>
<dbReference type="Pfam" id="PF04453">
    <property type="entry name" value="LptD"/>
    <property type="match status" value="1"/>
</dbReference>
<proteinExistence type="inferred from homology"/>